<evidence type="ECO:0000313" key="10">
    <source>
        <dbReference type="EMBL" id="MFD0792229.1"/>
    </source>
</evidence>
<name>A0ABW3APN5_9SPHI</name>
<reference evidence="11" key="1">
    <citation type="journal article" date="2019" name="Int. J. Syst. Evol. Microbiol.">
        <title>The Global Catalogue of Microorganisms (GCM) 10K type strain sequencing project: providing services to taxonomists for standard genome sequencing and annotation.</title>
        <authorList>
            <consortium name="The Broad Institute Genomics Platform"/>
            <consortium name="The Broad Institute Genome Sequencing Center for Infectious Disease"/>
            <person name="Wu L."/>
            <person name="Ma J."/>
        </authorList>
    </citation>
    <scope>NUCLEOTIDE SEQUENCE [LARGE SCALE GENOMIC DNA]</scope>
    <source>
        <strain evidence="11">CCUG 61484</strain>
    </source>
</reference>
<dbReference type="EMBL" id="JBHTHZ010000001">
    <property type="protein sequence ID" value="MFD0792229.1"/>
    <property type="molecule type" value="Genomic_DNA"/>
</dbReference>
<keyword evidence="7 8" id="KW-0472">Membrane</keyword>
<feature type="domain" description="Glycosyltransferase RgtA/B/C/D-like" evidence="9">
    <location>
        <begin position="55"/>
        <end position="214"/>
    </location>
</feature>
<dbReference type="InterPro" id="IPR050297">
    <property type="entry name" value="LipidA_mod_glycosyltrf_83"/>
</dbReference>
<comment type="caution">
    <text evidence="10">The sequence shown here is derived from an EMBL/GenBank/DDBJ whole genome shotgun (WGS) entry which is preliminary data.</text>
</comment>
<dbReference type="Proteomes" id="UP001597010">
    <property type="component" value="Unassembled WGS sequence"/>
</dbReference>
<feature type="transmembrane region" description="Helical" evidence="8">
    <location>
        <begin position="294"/>
        <end position="313"/>
    </location>
</feature>
<feature type="transmembrane region" description="Helical" evidence="8">
    <location>
        <begin position="197"/>
        <end position="217"/>
    </location>
</feature>
<accession>A0ABW3APN5</accession>
<feature type="transmembrane region" description="Helical" evidence="8">
    <location>
        <begin position="12"/>
        <end position="34"/>
    </location>
</feature>
<keyword evidence="2" id="KW-1003">Cell membrane</keyword>
<evidence type="ECO:0000256" key="3">
    <source>
        <dbReference type="ARBA" id="ARBA00022676"/>
    </source>
</evidence>
<feature type="transmembrane region" description="Helical" evidence="8">
    <location>
        <begin position="75"/>
        <end position="97"/>
    </location>
</feature>
<evidence type="ECO:0000256" key="1">
    <source>
        <dbReference type="ARBA" id="ARBA00004651"/>
    </source>
</evidence>
<evidence type="ECO:0000256" key="4">
    <source>
        <dbReference type="ARBA" id="ARBA00022679"/>
    </source>
</evidence>
<keyword evidence="4 10" id="KW-0808">Transferase</keyword>
<dbReference type="PANTHER" id="PTHR33908:SF11">
    <property type="entry name" value="MEMBRANE PROTEIN"/>
    <property type="match status" value="1"/>
</dbReference>
<dbReference type="Pfam" id="PF13231">
    <property type="entry name" value="PMT_2"/>
    <property type="match status" value="1"/>
</dbReference>
<dbReference type="PANTHER" id="PTHR33908">
    <property type="entry name" value="MANNOSYLTRANSFERASE YKCB-RELATED"/>
    <property type="match status" value="1"/>
</dbReference>
<evidence type="ECO:0000256" key="2">
    <source>
        <dbReference type="ARBA" id="ARBA00022475"/>
    </source>
</evidence>
<protein>
    <submittedName>
        <fullName evidence="10">Glycosyltransferase family 39 protein</fullName>
        <ecNumber evidence="10">2.4.-.-</ecNumber>
    </submittedName>
</protein>
<keyword evidence="3 10" id="KW-0328">Glycosyltransferase</keyword>
<keyword evidence="11" id="KW-1185">Reference proteome</keyword>
<feature type="transmembrane region" description="Helical" evidence="8">
    <location>
        <begin position="247"/>
        <end position="266"/>
    </location>
</feature>
<comment type="subcellular location">
    <subcellularLocation>
        <location evidence="1">Cell membrane</location>
        <topology evidence="1">Multi-pass membrane protein</topology>
    </subcellularLocation>
</comment>
<evidence type="ECO:0000256" key="5">
    <source>
        <dbReference type="ARBA" id="ARBA00022692"/>
    </source>
</evidence>
<feature type="transmembrane region" description="Helical" evidence="8">
    <location>
        <begin position="273"/>
        <end position="288"/>
    </location>
</feature>
<dbReference type="GO" id="GO:0016757">
    <property type="term" value="F:glycosyltransferase activity"/>
    <property type="evidence" value="ECO:0007669"/>
    <property type="project" value="UniProtKB-KW"/>
</dbReference>
<dbReference type="EC" id="2.4.-.-" evidence="10"/>
<evidence type="ECO:0000256" key="8">
    <source>
        <dbReference type="SAM" id="Phobius"/>
    </source>
</evidence>
<sequence>MPYKNRRPSYATFILIFVAVKIILNAFAISNFGFHRDELLHLVLGDHLDWGYKEVPPLIGLLAKITLSVFGHSVFAARIFSTLAGALIIWLAGLITVELGGKRFAITVACLSLIFSPAFAASGYLFQPVVFDQLWWVLTVWLFIKYLNTANVRYLYWLGAAVGFGMLTKYSMIFFTGSLVVGILISKERKLLFNRHVIYAALVGIVIFLPNLIWQFVHHLPVLTHMKELRETQLDYVKPADFIEGQLLVNGPAFLVWFTGFISLFISFRVRRFRFMAIAYILIFLFLLEMHGKTYYIFGAYPMLFAAGGYAFERIIKRQAYILRPIALMVVILPNILILPLVLPIFSLQHTTTFIKHATEKYSFLRFAVTWEDQKQHPLTQDYADMLGWEEMAKKAADVYNSLTPEQQKNTQLYADNYGEAGALHHYRHKYGLPDVVSLNSSFQLWAADTLSAKYIIYVDDDDNVERRLSHVVETYTQKGEVTTPLARERGTRIYLLTNPSPKLNEIYQAELAKKRLQ</sequence>
<organism evidence="10 11">
    <name type="scientific">Mucilaginibacter litoreus</name>
    <dbReference type="NCBI Taxonomy" id="1048221"/>
    <lineage>
        <taxon>Bacteria</taxon>
        <taxon>Pseudomonadati</taxon>
        <taxon>Bacteroidota</taxon>
        <taxon>Sphingobacteriia</taxon>
        <taxon>Sphingobacteriales</taxon>
        <taxon>Sphingobacteriaceae</taxon>
        <taxon>Mucilaginibacter</taxon>
    </lineage>
</organism>
<evidence type="ECO:0000256" key="7">
    <source>
        <dbReference type="ARBA" id="ARBA00023136"/>
    </source>
</evidence>
<proteinExistence type="predicted"/>
<evidence type="ECO:0000256" key="6">
    <source>
        <dbReference type="ARBA" id="ARBA00022989"/>
    </source>
</evidence>
<feature type="transmembrane region" description="Helical" evidence="8">
    <location>
        <begin position="104"/>
        <end position="126"/>
    </location>
</feature>
<feature type="transmembrane region" description="Helical" evidence="8">
    <location>
        <begin position="154"/>
        <end position="185"/>
    </location>
</feature>
<keyword evidence="5 8" id="KW-0812">Transmembrane</keyword>
<gene>
    <name evidence="10" type="ORF">ACFQZX_01295</name>
</gene>
<feature type="transmembrane region" description="Helical" evidence="8">
    <location>
        <begin position="325"/>
        <end position="346"/>
    </location>
</feature>
<evidence type="ECO:0000259" key="9">
    <source>
        <dbReference type="Pfam" id="PF13231"/>
    </source>
</evidence>
<dbReference type="InterPro" id="IPR038731">
    <property type="entry name" value="RgtA/B/C-like"/>
</dbReference>
<evidence type="ECO:0000313" key="11">
    <source>
        <dbReference type="Proteomes" id="UP001597010"/>
    </source>
</evidence>
<dbReference type="RefSeq" id="WP_377110935.1">
    <property type="nucleotide sequence ID" value="NZ_JBHTHZ010000001.1"/>
</dbReference>
<keyword evidence="6 8" id="KW-1133">Transmembrane helix</keyword>